<accession>B1VA90</accession>
<protein>
    <submittedName>
        <fullName evidence="1">Uncharacterized protein</fullName>
    </submittedName>
</protein>
<evidence type="ECO:0000313" key="1">
    <source>
        <dbReference type="EMBL" id="CAM11863.1"/>
    </source>
</evidence>
<name>B1VA90_PHYAS</name>
<gene>
    <name evidence="1" type="ordered locus">PA0529</name>
</gene>
<evidence type="ECO:0000313" key="2">
    <source>
        <dbReference type="Proteomes" id="UP000008323"/>
    </source>
</evidence>
<reference evidence="1 2" key="1">
    <citation type="journal article" date="2008" name="J. Bacteriol.">
        <title>Comparative genome analysis of 'Candidatus Phytoplasma australiense' (subgroup tuf-Australia I; rp-A) and 'Ca. Phytoplasma asteris' strains OY-M and AY-WB.</title>
        <authorList>
            <person name="Tran-Nguyen L.T."/>
            <person name="Kube M."/>
            <person name="Schneider B."/>
            <person name="Reinhardt R."/>
            <person name="Gibb K.S."/>
        </authorList>
    </citation>
    <scope>NUCLEOTIDE SEQUENCE [LARGE SCALE GENOMIC DNA]</scope>
</reference>
<dbReference type="Proteomes" id="UP000008323">
    <property type="component" value="Chromosome"/>
</dbReference>
<dbReference type="KEGG" id="pal:PA0529"/>
<dbReference type="EMBL" id="AM422018">
    <property type="protein sequence ID" value="CAM11863.1"/>
    <property type="molecule type" value="Genomic_DNA"/>
</dbReference>
<dbReference type="AlphaFoldDB" id="B1VA90"/>
<proteinExistence type="predicted"/>
<organism evidence="1 2">
    <name type="scientific">Phytoplasma australiense</name>
    <dbReference type="NCBI Taxonomy" id="59748"/>
    <lineage>
        <taxon>Bacteria</taxon>
        <taxon>Bacillati</taxon>
        <taxon>Mycoplasmatota</taxon>
        <taxon>Mollicutes</taxon>
        <taxon>Acholeplasmatales</taxon>
        <taxon>Acholeplasmataceae</taxon>
        <taxon>Candidatus Phytoplasma</taxon>
        <taxon>16SrXII (Stolbur group)</taxon>
    </lineage>
</organism>
<sequence length="71" mass="8466">MHYFIYKTVISHKNNYNKLGTKKDRLKNKSVLKNFFKIVLNDVISQFIKIIIVKKFVLTLKSNKNIFAFTK</sequence>